<reference evidence="3" key="1">
    <citation type="submission" date="2012-12" db="EMBL/GenBank/DDBJ databases">
        <authorList>
            <person name="Hellsten U."/>
            <person name="Grimwood J."/>
            <person name="Chapman J.A."/>
            <person name="Shapiro H."/>
            <person name="Aerts A."/>
            <person name="Otillar R.P."/>
            <person name="Terry A.Y."/>
            <person name="Boore J.L."/>
            <person name="Simakov O."/>
            <person name="Marletaz F."/>
            <person name="Cho S.-J."/>
            <person name="Edsinger-Gonzales E."/>
            <person name="Havlak P."/>
            <person name="Kuo D.-H."/>
            <person name="Larsson T."/>
            <person name="Lv J."/>
            <person name="Arendt D."/>
            <person name="Savage R."/>
            <person name="Osoegawa K."/>
            <person name="de Jong P."/>
            <person name="Lindberg D.R."/>
            <person name="Seaver E.C."/>
            <person name="Weisblat D.A."/>
            <person name="Putnam N.H."/>
            <person name="Grigoriev I.V."/>
            <person name="Rokhsar D.S."/>
        </authorList>
    </citation>
    <scope>NUCLEOTIDE SEQUENCE</scope>
    <source>
        <strain evidence="3">I ESC-2004</strain>
    </source>
</reference>
<name>X2A1J8_CAPTE</name>
<dbReference type="EMBL" id="AMQN01013723">
    <property type="status" value="NOT_ANNOTATED_CDS"/>
    <property type="molecule type" value="Genomic_DNA"/>
</dbReference>
<dbReference type="AlphaFoldDB" id="X2A1J8"/>
<reference evidence="3" key="2">
    <citation type="journal article" date="2013" name="Nature">
        <title>Insights into bilaterian evolution from three spiralian genomes.</title>
        <authorList>
            <person name="Simakov O."/>
            <person name="Marletaz F."/>
            <person name="Cho S.J."/>
            <person name="Edsinger-Gonzales E."/>
            <person name="Havlak P."/>
            <person name="Hellsten U."/>
            <person name="Kuo D.H."/>
            <person name="Larsson T."/>
            <person name="Lv J."/>
            <person name="Arendt D."/>
            <person name="Savage R."/>
            <person name="Osoegawa K."/>
            <person name="de Jong P."/>
            <person name="Grimwood J."/>
            <person name="Chapman J.A."/>
            <person name="Shapiro H."/>
            <person name="Aerts A."/>
            <person name="Otillar R.P."/>
            <person name="Terry A.Y."/>
            <person name="Boore J.L."/>
            <person name="Grigoriev I.V."/>
            <person name="Lindberg D.R."/>
            <person name="Seaver E.C."/>
            <person name="Weisblat D.A."/>
            <person name="Putnam N.H."/>
            <person name="Rokhsar D.S."/>
        </authorList>
    </citation>
    <scope>NUCLEOTIDE SEQUENCE</scope>
    <source>
        <strain evidence="3">I ESC-2004</strain>
    </source>
</reference>
<reference evidence="2" key="3">
    <citation type="submission" date="2015-06" db="UniProtKB">
        <authorList>
            <consortium name="EnsemblMetazoa"/>
        </authorList>
    </citation>
    <scope>IDENTIFICATION</scope>
</reference>
<feature type="region of interest" description="Disordered" evidence="1">
    <location>
        <begin position="41"/>
        <end position="80"/>
    </location>
</feature>
<feature type="compositionally biased region" description="Acidic residues" evidence="1">
    <location>
        <begin position="69"/>
        <end position="78"/>
    </location>
</feature>
<feature type="region of interest" description="Disordered" evidence="1">
    <location>
        <begin position="1"/>
        <end position="23"/>
    </location>
</feature>
<dbReference type="Proteomes" id="UP000014760">
    <property type="component" value="Unassembled WGS sequence"/>
</dbReference>
<keyword evidence="3" id="KW-1185">Reference proteome</keyword>
<accession>X2A1J8</accession>
<evidence type="ECO:0000313" key="2">
    <source>
        <dbReference type="EnsemblMetazoa" id="CapteP200876"/>
    </source>
</evidence>
<proteinExistence type="predicted"/>
<protein>
    <submittedName>
        <fullName evidence="2">Uncharacterized protein</fullName>
    </submittedName>
</protein>
<dbReference type="EnsemblMetazoa" id="CapteT200876">
    <property type="protein sequence ID" value="CapteP200876"/>
    <property type="gene ID" value="CapteG200876"/>
</dbReference>
<organism evidence="2 3">
    <name type="scientific">Capitella teleta</name>
    <name type="common">Polychaete worm</name>
    <dbReference type="NCBI Taxonomy" id="283909"/>
    <lineage>
        <taxon>Eukaryota</taxon>
        <taxon>Metazoa</taxon>
        <taxon>Spiralia</taxon>
        <taxon>Lophotrochozoa</taxon>
        <taxon>Annelida</taxon>
        <taxon>Polychaeta</taxon>
        <taxon>Sedentaria</taxon>
        <taxon>Scolecida</taxon>
        <taxon>Capitellidae</taxon>
        <taxon>Capitella</taxon>
    </lineage>
</organism>
<feature type="compositionally biased region" description="Basic and acidic residues" evidence="1">
    <location>
        <begin position="53"/>
        <end position="68"/>
    </location>
</feature>
<evidence type="ECO:0000313" key="3">
    <source>
        <dbReference type="Proteomes" id="UP000014760"/>
    </source>
</evidence>
<dbReference type="HOGENOM" id="CLU_2051856_0_0_1"/>
<sequence length="120" mass="13784">MEKTFAFSSSVSDESVKRSVCHGRNRINRENSLDVITCEDGDSAVQSHTQSRVRKESIPVEKKDKKNEEEEEEEEENAPNELIMEFLTCVMQKDFVNAKKLCKMGVRTPANNRWDSKEDA</sequence>
<evidence type="ECO:0000256" key="1">
    <source>
        <dbReference type="SAM" id="MobiDB-lite"/>
    </source>
</evidence>